<proteinExistence type="predicted"/>
<evidence type="ECO:0000313" key="1">
    <source>
        <dbReference type="EMBL" id="KZT05729.1"/>
    </source>
</evidence>
<sequence length="117" mass="13608">MRDRCSTAPRRACKVPRIKCEEARLGDRGATSRSVRDAGRERFNLRTRTSRCRPRCRKLEVSWPNMMHSQLMWTALVPASPAEYDCMVRGRRHVTTRVVSQRPQRDRYPALRPAAVV</sequence>
<dbReference type="RefSeq" id="XP_040763469.1">
    <property type="nucleotide sequence ID" value="XM_040901605.1"/>
</dbReference>
<protein>
    <submittedName>
        <fullName evidence="1">Uncharacterized protein</fullName>
    </submittedName>
</protein>
<evidence type="ECO:0000313" key="2">
    <source>
        <dbReference type="Proteomes" id="UP000076871"/>
    </source>
</evidence>
<reference evidence="1 2" key="1">
    <citation type="journal article" date="2016" name="Mol. Biol. Evol.">
        <title>Comparative Genomics of Early-Diverging Mushroom-Forming Fungi Provides Insights into the Origins of Lignocellulose Decay Capabilities.</title>
        <authorList>
            <person name="Nagy L.G."/>
            <person name="Riley R."/>
            <person name="Tritt A."/>
            <person name="Adam C."/>
            <person name="Daum C."/>
            <person name="Floudas D."/>
            <person name="Sun H."/>
            <person name="Yadav J.S."/>
            <person name="Pangilinan J."/>
            <person name="Larsson K.H."/>
            <person name="Matsuura K."/>
            <person name="Barry K."/>
            <person name="Labutti K."/>
            <person name="Kuo R."/>
            <person name="Ohm R.A."/>
            <person name="Bhattacharya S.S."/>
            <person name="Shirouzu T."/>
            <person name="Yoshinaga Y."/>
            <person name="Martin F.M."/>
            <person name="Grigoriev I.V."/>
            <person name="Hibbett D.S."/>
        </authorList>
    </citation>
    <scope>NUCLEOTIDE SEQUENCE [LARGE SCALE GENOMIC DNA]</scope>
    <source>
        <strain evidence="1 2">93-53</strain>
    </source>
</reference>
<organism evidence="1 2">
    <name type="scientific">Laetiporus sulphureus 93-53</name>
    <dbReference type="NCBI Taxonomy" id="1314785"/>
    <lineage>
        <taxon>Eukaryota</taxon>
        <taxon>Fungi</taxon>
        <taxon>Dikarya</taxon>
        <taxon>Basidiomycota</taxon>
        <taxon>Agaricomycotina</taxon>
        <taxon>Agaricomycetes</taxon>
        <taxon>Polyporales</taxon>
        <taxon>Laetiporus</taxon>
    </lineage>
</organism>
<dbReference type="InParanoid" id="A0A165DVS6"/>
<dbReference type="Proteomes" id="UP000076871">
    <property type="component" value="Unassembled WGS sequence"/>
</dbReference>
<keyword evidence="2" id="KW-1185">Reference proteome</keyword>
<dbReference type="EMBL" id="KV427628">
    <property type="protein sequence ID" value="KZT05729.1"/>
    <property type="molecule type" value="Genomic_DNA"/>
</dbReference>
<dbReference type="AlphaFoldDB" id="A0A165DVS6"/>
<accession>A0A165DVS6</accession>
<gene>
    <name evidence="1" type="ORF">LAESUDRAFT_212623</name>
</gene>
<dbReference type="GeneID" id="63818637"/>
<name>A0A165DVS6_9APHY</name>